<dbReference type="InterPro" id="IPR025646">
    <property type="entry name" value="DUF4350"/>
</dbReference>
<dbReference type="STRING" id="926562.Oweho_0463"/>
<sequence>MGKSKVVAIVFIGIAGLALILYVLFMAMQSNYWGERYSFTEDEPYDLNLFKILVDSAANGESEVLFSPISELEDTTTSKTLIFMGTQLYADSLEARDILNFIRRGNTAFICTRQISYEIHQALDSTDRIGDTEYYYDFSTEAWLENQSPQKKYNFEFRGAYGEEIRYWTHFEDSLQPGENVKLLGSFNGDSAKNLENFRQVDIGKGYLYVHTDPLLFTNLYLLENDGFEYADQVINHLPNQPIIWDEYHKVFRSDNDVANSKTPLRFVMQHPPLKYAWYSILAAALLFVVFRSKRQQRIIPLIPRVENTSIAFAQSLGALYYQASSGRYLAIELMKLFNNFNRRKFGIKRTKDNDGLATEIAKKTKVPLDLIESILKLERQIVYNPSSKIRDNVELYQMLTEYYKLVKK</sequence>
<dbReference type="KEGG" id="oho:Oweho_0463"/>
<keyword evidence="1" id="KW-1133">Transmembrane helix</keyword>
<feature type="transmembrane region" description="Helical" evidence="1">
    <location>
        <begin position="6"/>
        <end position="27"/>
    </location>
</feature>
<keyword evidence="1" id="KW-0472">Membrane</keyword>
<dbReference type="HOGENOM" id="CLU_036786_1_0_10"/>
<dbReference type="AlphaFoldDB" id="G8QZ98"/>
<feature type="domain" description="DUF4350" evidence="2">
    <location>
        <begin position="67"/>
        <end position="234"/>
    </location>
</feature>
<evidence type="ECO:0000313" key="3">
    <source>
        <dbReference type="EMBL" id="AEV31481.1"/>
    </source>
</evidence>
<evidence type="ECO:0000313" key="4">
    <source>
        <dbReference type="Proteomes" id="UP000005631"/>
    </source>
</evidence>
<dbReference type="eggNOG" id="ENOG502Z8TX">
    <property type="taxonomic scope" value="Bacteria"/>
</dbReference>
<gene>
    <name evidence="3" type="ordered locus">Oweho_0463</name>
</gene>
<reference evidence="3 4" key="1">
    <citation type="journal article" date="2012" name="Stand. Genomic Sci.">
        <title>Genome sequence of the orange-pigmented seawater bacterium Owenweeksia hongkongensis type strain (UST20020801(T)).</title>
        <authorList>
            <person name="Riedel T."/>
            <person name="Held B."/>
            <person name="Nolan M."/>
            <person name="Lucas S."/>
            <person name="Lapidus A."/>
            <person name="Tice H."/>
            <person name="Del Rio T.G."/>
            <person name="Cheng J.F."/>
            <person name="Han C."/>
            <person name="Tapia R."/>
            <person name="Goodwin L.A."/>
            <person name="Pitluck S."/>
            <person name="Liolios K."/>
            <person name="Mavromatis K."/>
            <person name="Pagani I."/>
            <person name="Ivanova N."/>
            <person name="Mikhailova N."/>
            <person name="Pati A."/>
            <person name="Chen A."/>
            <person name="Palaniappan K."/>
            <person name="Rohde M."/>
            <person name="Tindall B.J."/>
            <person name="Detter J.C."/>
            <person name="Goker M."/>
            <person name="Woyke T."/>
            <person name="Bristow J."/>
            <person name="Eisen J.A."/>
            <person name="Markowitz V."/>
            <person name="Hugenholtz P."/>
            <person name="Klenk H.P."/>
            <person name="Kyrpides N.C."/>
        </authorList>
    </citation>
    <scope>NUCLEOTIDE SEQUENCE</scope>
    <source>
        <strain evidence="4">DSM 17368 / JCM 12287 / NRRL B-23963</strain>
    </source>
</reference>
<name>G8QZ98_OWEHD</name>
<dbReference type="OrthoDB" id="1111222at2"/>
<dbReference type="Pfam" id="PF14258">
    <property type="entry name" value="DUF4350"/>
    <property type="match status" value="1"/>
</dbReference>
<accession>G8QZ98</accession>
<proteinExistence type="predicted"/>
<dbReference type="RefSeq" id="WP_014200842.1">
    <property type="nucleotide sequence ID" value="NC_016599.1"/>
</dbReference>
<organism evidence="3 4">
    <name type="scientific">Owenweeksia hongkongensis (strain DSM 17368 / CIP 108786 / JCM 12287 / NRRL B-23963 / UST20020801)</name>
    <dbReference type="NCBI Taxonomy" id="926562"/>
    <lineage>
        <taxon>Bacteria</taxon>
        <taxon>Pseudomonadati</taxon>
        <taxon>Bacteroidota</taxon>
        <taxon>Flavobacteriia</taxon>
        <taxon>Flavobacteriales</taxon>
        <taxon>Owenweeksiaceae</taxon>
        <taxon>Owenweeksia</taxon>
    </lineage>
</organism>
<evidence type="ECO:0000256" key="1">
    <source>
        <dbReference type="SAM" id="Phobius"/>
    </source>
</evidence>
<evidence type="ECO:0000259" key="2">
    <source>
        <dbReference type="Pfam" id="PF14258"/>
    </source>
</evidence>
<keyword evidence="1" id="KW-0812">Transmembrane</keyword>
<dbReference type="EMBL" id="CP003156">
    <property type="protein sequence ID" value="AEV31481.1"/>
    <property type="molecule type" value="Genomic_DNA"/>
</dbReference>
<keyword evidence="4" id="KW-1185">Reference proteome</keyword>
<protein>
    <recommendedName>
        <fullName evidence="2">DUF4350 domain-containing protein</fullName>
    </recommendedName>
</protein>
<dbReference type="Proteomes" id="UP000005631">
    <property type="component" value="Chromosome"/>
</dbReference>
<feature type="transmembrane region" description="Helical" evidence="1">
    <location>
        <begin position="276"/>
        <end position="293"/>
    </location>
</feature>